<protein>
    <submittedName>
        <fullName evidence="1">Uncharacterized protein</fullName>
    </submittedName>
</protein>
<name>A0A0F9M4I1_9ZZZZ</name>
<dbReference type="EMBL" id="LAZR01005168">
    <property type="protein sequence ID" value="KKN02270.1"/>
    <property type="molecule type" value="Genomic_DNA"/>
</dbReference>
<accession>A0A0F9M4I1</accession>
<proteinExistence type="predicted"/>
<sequence length="328" mass="33908">MKKRIIFTISLLIMLLSLVALPALASSPTALTAEGDSPREARIIVDVPEGTTLGQIESIAWEEYLINGYAPHVDIMIAAPGGGTDALVVEYAYNNSSASRAEDAGTEVYGSQTGAWYATFNDDTVGDSSVTSASNAWISSGAAGGVAAEGVVAYGDIGSQFIFGTLAEWVAGTEVTEINADTVVLELQFEVDSWIVDTTALIRAISVTISGQAVGLSATIADSEPELDIVAISVDTNALNFGNVYPGTLSDVATVVITNEGTVSVDVTPNVAGDTIFTSYLEISPSGTFSIATEGSQAVGTQLNIPETYVPRGAETGTLTFEVVATPS</sequence>
<comment type="caution">
    <text evidence="1">The sequence shown here is derived from an EMBL/GenBank/DDBJ whole genome shotgun (WGS) entry which is preliminary data.</text>
</comment>
<gene>
    <name evidence="1" type="ORF">LCGC14_1119480</name>
</gene>
<organism evidence="1">
    <name type="scientific">marine sediment metagenome</name>
    <dbReference type="NCBI Taxonomy" id="412755"/>
    <lineage>
        <taxon>unclassified sequences</taxon>
        <taxon>metagenomes</taxon>
        <taxon>ecological metagenomes</taxon>
    </lineage>
</organism>
<dbReference type="AlphaFoldDB" id="A0A0F9M4I1"/>
<evidence type="ECO:0000313" key="1">
    <source>
        <dbReference type="EMBL" id="KKN02270.1"/>
    </source>
</evidence>
<reference evidence="1" key="1">
    <citation type="journal article" date="2015" name="Nature">
        <title>Complex archaea that bridge the gap between prokaryotes and eukaryotes.</title>
        <authorList>
            <person name="Spang A."/>
            <person name="Saw J.H."/>
            <person name="Jorgensen S.L."/>
            <person name="Zaremba-Niedzwiedzka K."/>
            <person name="Martijn J."/>
            <person name="Lind A.E."/>
            <person name="van Eijk R."/>
            <person name="Schleper C."/>
            <person name="Guy L."/>
            <person name="Ettema T.J."/>
        </authorList>
    </citation>
    <scope>NUCLEOTIDE SEQUENCE</scope>
</reference>